<gene>
    <name evidence="7 11" type="primary">flgK</name>
    <name evidence="11" type="ORF">ENG63_03900</name>
</gene>
<evidence type="ECO:0000256" key="5">
    <source>
        <dbReference type="ARBA" id="ARBA00022525"/>
    </source>
</evidence>
<dbReference type="GO" id="GO:0009424">
    <property type="term" value="C:bacterial-type flagellum hook"/>
    <property type="evidence" value="ECO:0007669"/>
    <property type="project" value="UniProtKB-UniRule"/>
</dbReference>
<dbReference type="GO" id="GO:0044780">
    <property type="term" value="P:bacterial-type flagellum assembly"/>
    <property type="evidence" value="ECO:0007669"/>
    <property type="project" value="InterPro"/>
</dbReference>
<comment type="similarity">
    <text evidence="3 7">Belongs to the flagella basal body rod proteins family.</text>
</comment>
<keyword evidence="11" id="KW-0966">Cell projection</keyword>
<feature type="coiled-coil region" evidence="8">
    <location>
        <begin position="140"/>
        <end position="216"/>
    </location>
</feature>
<evidence type="ECO:0000256" key="3">
    <source>
        <dbReference type="ARBA" id="ARBA00009677"/>
    </source>
</evidence>
<evidence type="ECO:0000256" key="2">
    <source>
        <dbReference type="ARBA" id="ARBA00004613"/>
    </source>
</evidence>
<evidence type="ECO:0000256" key="6">
    <source>
        <dbReference type="ARBA" id="ARBA00023143"/>
    </source>
</evidence>
<dbReference type="EMBL" id="DRBS01000149">
    <property type="protein sequence ID" value="HDD43988.1"/>
    <property type="molecule type" value="Genomic_DNA"/>
</dbReference>
<dbReference type="Pfam" id="PF06429">
    <property type="entry name" value="Flg_bbr_C"/>
    <property type="match status" value="1"/>
</dbReference>
<organism evidence="11">
    <name type="scientific">Desulfofervidus auxilii</name>
    <dbReference type="NCBI Taxonomy" id="1621989"/>
    <lineage>
        <taxon>Bacteria</taxon>
        <taxon>Pseudomonadati</taxon>
        <taxon>Thermodesulfobacteriota</taxon>
        <taxon>Candidatus Desulfofervidia</taxon>
        <taxon>Candidatus Desulfofervidales</taxon>
        <taxon>Candidatus Desulfofervidaceae</taxon>
        <taxon>Candidatus Desulfofervidus</taxon>
    </lineage>
</organism>
<dbReference type="InterPro" id="IPR002371">
    <property type="entry name" value="FlgK"/>
</dbReference>
<protein>
    <recommendedName>
        <fullName evidence="4 7">Flagellar hook-associated protein 1</fullName>
        <shortName evidence="7">HAP1</shortName>
    </recommendedName>
</protein>
<evidence type="ECO:0000256" key="4">
    <source>
        <dbReference type="ARBA" id="ARBA00016244"/>
    </source>
</evidence>
<reference evidence="11" key="1">
    <citation type="journal article" date="2020" name="mSystems">
        <title>Genome- and Community-Level Interaction Insights into Carbon Utilization and Element Cycling Functions of Hydrothermarchaeota in Hydrothermal Sediment.</title>
        <authorList>
            <person name="Zhou Z."/>
            <person name="Liu Y."/>
            <person name="Xu W."/>
            <person name="Pan J."/>
            <person name="Luo Z.H."/>
            <person name="Li M."/>
        </authorList>
    </citation>
    <scope>NUCLEOTIDE SEQUENCE [LARGE SCALE GENOMIC DNA]</scope>
    <source>
        <strain evidence="11">HyVt-233</strain>
    </source>
</reference>
<evidence type="ECO:0000313" key="11">
    <source>
        <dbReference type="EMBL" id="HDD43988.1"/>
    </source>
</evidence>
<comment type="subcellular location">
    <subcellularLocation>
        <location evidence="1 7">Bacterial flagellum</location>
    </subcellularLocation>
    <subcellularLocation>
        <location evidence="2 7">Secreted</location>
    </subcellularLocation>
</comment>
<feature type="domain" description="Flagellar hook-associated protein FlgK helical" evidence="10">
    <location>
        <begin position="95"/>
        <end position="324"/>
    </location>
</feature>
<accession>A0A7C0Y503</accession>
<dbReference type="Proteomes" id="UP000886289">
    <property type="component" value="Unassembled WGS sequence"/>
</dbReference>
<keyword evidence="11" id="KW-0969">Cilium</keyword>
<dbReference type="PANTHER" id="PTHR30033">
    <property type="entry name" value="FLAGELLAR HOOK-ASSOCIATED PROTEIN 1"/>
    <property type="match status" value="1"/>
</dbReference>
<evidence type="ECO:0000259" key="10">
    <source>
        <dbReference type="Pfam" id="PF22638"/>
    </source>
</evidence>
<dbReference type="PANTHER" id="PTHR30033:SF1">
    <property type="entry name" value="FLAGELLAR HOOK-ASSOCIATED PROTEIN 1"/>
    <property type="match status" value="1"/>
</dbReference>
<dbReference type="Pfam" id="PF22638">
    <property type="entry name" value="FlgK_D1"/>
    <property type="match status" value="1"/>
</dbReference>
<dbReference type="InterPro" id="IPR053927">
    <property type="entry name" value="FlgK_helical"/>
</dbReference>
<evidence type="ECO:0000256" key="8">
    <source>
        <dbReference type="SAM" id="Coils"/>
    </source>
</evidence>
<dbReference type="GO" id="GO:0005576">
    <property type="term" value="C:extracellular region"/>
    <property type="evidence" value="ECO:0007669"/>
    <property type="project" value="UniProtKB-SubCell"/>
</dbReference>
<keyword evidence="6 7" id="KW-0975">Bacterial flagellum</keyword>
<keyword evidence="5 7" id="KW-0964">Secreted</keyword>
<dbReference type="AlphaFoldDB" id="A0A7C0Y503"/>
<name>A0A7C0Y503_DESA2</name>
<keyword evidence="11" id="KW-0282">Flagellum</keyword>
<evidence type="ECO:0000259" key="9">
    <source>
        <dbReference type="Pfam" id="PF06429"/>
    </source>
</evidence>
<comment type="caution">
    <text evidence="11">The sequence shown here is derived from an EMBL/GenBank/DDBJ whole genome shotgun (WGS) entry which is preliminary data.</text>
</comment>
<proteinExistence type="inferred from homology"/>
<sequence>MHGIYGLIDIGISAIRASQMALMVTGDNIANAENPKFCRRQIIFQEKPPLLSLPLLIGRGSEVTNVKRAYDSFLARQWRQELGILGYYEVKEETLGRLETIFNEAEGGLSESLNAFWNAWEEISADPTNMVNRYNLINTTKTLTATFQRMSNNLKELRKEMDTEIKNIIEEINTIIQQIAYLNEKIKAIEVKGVNANNFRDERDDLIRKLSELANVTAFEDEGMMTVLIGGVAVVQEKNAYSLTVETDSEGFYHIVWYGESGLRVDVTDRIDGGKLGGFLEMRDEIIPQYQNDLDRLAYNLVTEINSQHQLGYGLDGSTGNDFFEPLTGTTDAASLIQISSIIEMTPEAIAAASAAGEPGNNENALAIIDLKEIAIAGLDNFTFNDFYYSLVGAAGSIAKDSQLNLEYQKLVIKEIENNFEAVSGVSLDEEAANLVRFQQMYTASARLISLADEMMEILVNLGA</sequence>
<feature type="domain" description="Flagellar basal-body/hook protein C-terminal" evidence="9">
    <location>
        <begin position="423"/>
        <end position="462"/>
    </location>
</feature>
<keyword evidence="8" id="KW-0175">Coiled coil</keyword>
<evidence type="ECO:0000256" key="1">
    <source>
        <dbReference type="ARBA" id="ARBA00004365"/>
    </source>
</evidence>
<dbReference type="GO" id="GO:0005198">
    <property type="term" value="F:structural molecule activity"/>
    <property type="evidence" value="ECO:0007669"/>
    <property type="project" value="UniProtKB-UniRule"/>
</dbReference>
<evidence type="ECO:0000256" key="7">
    <source>
        <dbReference type="RuleBase" id="RU362065"/>
    </source>
</evidence>
<dbReference type="PRINTS" id="PR01005">
    <property type="entry name" value="FLGHOOKAP1"/>
</dbReference>
<dbReference type="InterPro" id="IPR010930">
    <property type="entry name" value="Flg_bb/hook_C_dom"/>
</dbReference>
<dbReference type="SUPFAM" id="SSF64518">
    <property type="entry name" value="Phase 1 flagellin"/>
    <property type="match status" value="1"/>
</dbReference>
<dbReference type="NCBIfam" id="TIGR02492">
    <property type="entry name" value="flgK_ends"/>
    <property type="match status" value="1"/>
</dbReference>